<dbReference type="PANTHER" id="PTHR30619">
    <property type="entry name" value="DNA INTERNALIZATION/COMPETENCE PROTEIN COMEC/REC2"/>
    <property type="match status" value="1"/>
</dbReference>
<keyword evidence="10" id="KW-1185">Reference proteome</keyword>
<feature type="transmembrane region" description="Helical" evidence="6">
    <location>
        <begin position="302"/>
        <end position="319"/>
    </location>
</feature>
<proteinExistence type="predicted"/>
<dbReference type="InterPro" id="IPR052159">
    <property type="entry name" value="Competence_DNA_uptake"/>
</dbReference>
<keyword evidence="2" id="KW-1003">Cell membrane</keyword>
<dbReference type="NCBIfam" id="TIGR00361">
    <property type="entry name" value="ComEC_Rec2"/>
    <property type="match status" value="1"/>
</dbReference>
<protein>
    <submittedName>
        <fullName evidence="9">DNA internalization-related competence protein ComEC/Rec2</fullName>
    </submittedName>
</protein>
<feature type="transmembrane region" description="Helical" evidence="6">
    <location>
        <begin position="279"/>
        <end position="296"/>
    </location>
</feature>
<dbReference type="InterPro" id="IPR004477">
    <property type="entry name" value="ComEC_N"/>
</dbReference>
<dbReference type="InterPro" id="IPR001279">
    <property type="entry name" value="Metallo-B-lactamas"/>
</dbReference>
<keyword evidence="5 6" id="KW-0472">Membrane</keyword>
<evidence type="ECO:0000313" key="10">
    <source>
        <dbReference type="Proteomes" id="UP000461768"/>
    </source>
</evidence>
<organism evidence="9 10">
    <name type="scientific">Candidatus Galacturonatibacter soehngenii</name>
    <dbReference type="NCBI Taxonomy" id="2307010"/>
    <lineage>
        <taxon>Bacteria</taxon>
        <taxon>Bacillati</taxon>
        <taxon>Bacillota</taxon>
        <taxon>Clostridia</taxon>
        <taxon>Lachnospirales</taxon>
        <taxon>Lachnospiraceae</taxon>
        <taxon>Candidatus Galacturonatibacter</taxon>
    </lineage>
</organism>
<dbReference type="EMBL" id="WAGX01000003">
    <property type="protein sequence ID" value="KAB1440443.1"/>
    <property type="molecule type" value="Genomic_DNA"/>
</dbReference>
<evidence type="ECO:0000259" key="8">
    <source>
        <dbReference type="Pfam" id="PF03772"/>
    </source>
</evidence>
<reference evidence="9 10" key="1">
    <citation type="submission" date="2019-09" db="EMBL/GenBank/DDBJ databases">
        <authorList>
            <person name="Valk L.C."/>
        </authorList>
    </citation>
    <scope>NUCLEOTIDE SEQUENCE [LARGE SCALE GENOMIC DNA]</scope>
    <source>
        <strain evidence="9">GalUA</strain>
    </source>
</reference>
<feature type="transmembrane region" description="Helical" evidence="6">
    <location>
        <begin position="331"/>
        <end position="350"/>
    </location>
</feature>
<comment type="subcellular location">
    <subcellularLocation>
        <location evidence="1">Cell membrane</location>
        <topology evidence="1">Multi-pass membrane protein</topology>
    </subcellularLocation>
</comment>
<feature type="transmembrane region" description="Helical" evidence="6">
    <location>
        <begin position="356"/>
        <end position="378"/>
    </location>
</feature>
<keyword evidence="4 6" id="KW-1133">Transmembrane helix</keyword>
<dbReference type="InterPro" id="IPR036866">
    <property type="entry name" value="RibonucZ/Hydroxyglut_hydro"/>
</dbReference>
<evidence type="ECO:0000256" key="3">
    <source>
        <dbReference type="ARBA" id="ARBA00022692"/>
    </source>
</evidence>
<dbReference type="InterPro" id="IPR035681">
    <property type="entry name" value="ComA-like_MBL"/>
</dbReference>
<dbReference type="CDD" id="cd07731">
    <property type="entry name" value="ComA-like_MBL-fold"/>
    <property type="match status" value="1"/>
</dbReference>
<feature type="transmembrane region" description="Helical" evidence="6">
    <location>
        <begin position="232"/>
        <end position="249"/>
    </location>
</feature>
<feature type="domain" description="Metallo-beta-lactamase" evidence="7">
    <location>
        <begin position="483"/>
        <end position="677"/>
    </location>
</feature>
<evidence type="ECO:0000313" key="9">
    <source>
        <dbReference type="EMBL" id="KAB1440443.1"/>
    </source>
</evidence>
<gene>
    <name evidence="9" type="ORF">F7O84_01010</name>
</gene>
<feature type="transmembrane region" description="Helical" evidence="6">
    <location>
        <begin position="203"/>
        <end position="225"/>
    </location>
</feature>
<feature type="transmembrane region" description="Helical" evidence="6">
    <location>
        <begin position="450"/>
        <end position="471"/>
    </location>
</feature>
<dbReference type="RefSeq" id="WP_151140890.1">
    <property type="nucleotide sequence ID" value="NZ_WAGX01000003.1"/>
</dbReference>
<evidence type="ECO:0000256" key="1">
    <source>
        <dbReference type="ARBA" id="ARBA00004651"/>
    </source>
</evidence>
<dbReference type="PANTHER" id="PTHR30619:SF7">
    <property type="entry name" value="BETA-LACTAMASE DOMAIN PROTEIN"/>
    <property type="match status" value="1"/>
</dbReference>
<dbReference type="SUPFAM" id="SSF56281">
    <property type="entry name" value="Metallo-hydrolase/oxidoreductase"/>
    <property type="match status" value="1"/>
</dbReference>
<dbReference type="AlphaFoldDB" id="A0A7V7QP19"/>
<dbReference type="Pfam" id="PF00753">
    <property type="entry name" value="Lactamase_B"/>
    <property type="match status" value="1"/>
</dbReference>
<comment type="caution">
    <text evidence="9">The sequence shown here is derived from an EMBL/GenBank/DDBJ whole genome shotgun (WGS) entry which is preliminary data.</text>
</comment>
<keyword evidence="3 6" id="KW-0812">Transmembrane</keyword>
<dbReference type="GO" id="GO:0030420">
    <property type="term" value="P:establishment of competence for transformation"/>
    <property type="evidence" value="ECO:0007669"/>
    <property type="project" value="InterPro"/>
</dbReference>
<reference evidence="9 10" key="2">
    <citation type="submission" date="2020-02" db="EMBL/GenBank/DDBJ databases">
        <title>Candidatus Galacturonibacter soehngenii shows hetero-acetogenic catabolism of galacturonic acid but lacks a canonical carbon monoxide dehydrogenase/acetyl-CoA synthase complex.</title>
        <authorList>
            <person name="Diender M."/>
            <person name="Stouten G.R."/>
            <person name="Petersen J.F."/>
            <person name="Nielsen P.H."/>
            <person name="Dueholm M.S."/>
            <person name="Pronk J.T."/>
            <person name="Van Loosdrecht M.C.M."/>
        </authorList>
    </citation>
    <scope>NUCLEOTIDE SEQUENCE [LARGE SCALE GENOMIC DNA]</scope>
    <source>
        <strain evidence="9">GalUA</strain>
    </source>
</reference>
<dbReference type="GO" id="GO:0005886">
    <property type="term" value="C:plasma membrane"/>
    <property type="evidence" value="ECO:0007669"/>
    <property type="project" value="UniProtKB-SubCell"/>
</dbReference>
<feature type="transmembrane region" description="Helical" evidence="6">
    <location>
        <begin position="424"/>
        <end position="443"/>
    </location>
</feature>
<dbReference type="Proteomes" id="UP000461768">
    <property type="component" value="Unassembled WGS sequence"/>
</dbReference>
<evidence type="ECO:0000256" key="6">
    <source>
        <dbReference type="SAM" id="Phobius"/>
    </source>
</evidence>
<name>A0A7V7QP19_9FIRM</name>
<dbReference type="NCBIfam" id="TIGR00360">
    <property type="entry name" value="ComEC_N-term"/>
    <property type="match status" value="1"/>
</dbReference>
<evidence type="ECO:0000256" key="5">
    <source>
        <dbReference type="ARBA" id="ARBA00023136"/>
    </source>
</evidence>
<evidence type="ECO:0000256" key="4">
    <source>
        <dbReference type="ARBA" id="ARBA00022989"/>
    </source>
</evidence>
<dbReference type="InterPro" id="IPR004797">
    <property type="entry name" value="Competence_ComEC/Rec2"/>
</dbReference>
<accession>A0A7V7QP19</accession>
<dbReference type="Gene3D" id="3.60.15.10">
    <property type="entry name" value="Ribonuclease Z/Hydroxyacylglutathione hydrolase-like"/>
    <property type="match status" value="1"/>
</dbReference>
<sequence length="725" mass="80849">MNRRPLCIAALVYIIVIGMTLLIDTLQIANMPLTLNESVAAGLVKDKEMVSISGKVYKQESKNDKLLLYLNETILYQNSSHIKANHIIVYTNQMTQIPNGYKVLVKGKVKKFQKASNLGQFNSYLYYKSLNIDFIVVTETISILENQDNFVTNTLYQLRNSLANNFDLITKEDTQSATFKAMLLGDASEFTGDLKDLYQKGGILHIVCISGTHIGIVGMFLFALLRKCGVDFRLSCLLCIVVVILYGIMTGFGVSAYRAVIMFAIGMLAKVLGRTYDLLSALALAAILILIENPYYILNLGFLLSFGAILGIGVVSPVISKGFDVKSKIAGDFLTSVSVTFVTLPILLYFYYEFPIYSILLNLIVIPISSIVLASGILGLFCAEFSISLGTFMLGIGSYILKLYELLCKVSLKLPYSSMIIGKPSVIQILIYYGILFGVLYGLKKWKQKYLTVLFLIMIAVVTIRLPQGFWVTFLDVGQGEGIVIHTTNHTTYMVDGGSSNVNEVGKYRILPFLKAKGIRKLDYSILTHPDGDHTSGIIELIKSGYPIDTLVLPEIGIKDEAYMELEQLAVDAGIQLLYLHKGSIIKDGQLQMECLHPYKEYLPKSQNDYSIVLSLRYESLNMLLTGDLETKGENEVMKLLKEDYDILKVAHHGSKNSTSSAFLRKLQAEYAIISCGENNRYGHPHEELLERLNDNDMHIMTTKEDGAITIEVKNKTISYSLYGK</sequence>
<evidence type="ECO:0000259" key="7">
    <source>
        <dbReference type="Pfam" id="PF00753"/>
    </source>
</evidence>
<dbReference type="OrthoDB" id="9761531at2"/>
<evidence type="ECO:0000256" key="2">
    <source>
        <dbReference type="ARBA" id="ARBA00022475"/>
    </source>
</evidence>
<dbReference type="Pfam" id="PF03772">
    <property type="entry name" value="Competence"/>
    <property type="match status" value="1"/>
</dbReference>
<feature type="domain" description="ComEC/Rec2-related protein" evidence="8">
    <location>
        <begin position="182"/>
        <end position="444"/>
    </location>
</feature>